<feature type="region of interest" description="Disordered" evidence="8">
    <location>
        <begin position="271"/>
        <end position="302"/>
    </location>
</feature>
<dbReference type="CDD" id="cd00333">
    <property type="entry name" value="MIP"/>
    <property type="match status" value="1"/>
</dbReference>
<protein>
    <submittedName>
        <fullName evidence="10">Aquaporin-10</fullName>
    </submittedName>
</protein>
<evidence type="ECO:0000313" key="10">
    <source>
        <dbReference type="EMBL" id="KAJ8041402.1"/>
    </source>
</evidence>
<feature type="transmembrane region" description="Helical" evidence="9">
    <location>
        <begin position="188"/>
        <end position="206"/>
    </location>
</feature>
<gene>
    <name evidence="10" type="ORF">HOLleu_12210</name>
</gene>
<dbReference type="Pfam" id="PF00230">
    <property type="entry name" value="MIP"/>
    <property type="match status" value="1"/>
</dbReference>
<organism evidence="10 11">
    <name type="scientific">Holothuria leucospilota</name>
    <name type="common">Black long sea cucumber</name>
    <name type="synonym">Mertensiothuria leucospilota</name>
    <dbReference type="NCBI Taxonomy" id="206669"/>
    <lineage>
        <taxon>Eukaryota</taxon>
        <taxon>Metazoa</taxon>
        <taxon>Echinodermata</taxon>
        <taxon>Eleutherozoa</taxon>
        <taxon>Echinozoa</taxon>
        <taxon>Holothuroidea</taxon>
        <taxon>Aspidochirotacea</taxon>
        <taxon>Aspidochirotida</taxon>
        <taxon>Holothuriidae</taxon>
        <taxon>Holothuria</taxon>
    </lineage>
</organism>
<feature type="transmembrane region" description="Helical" evidence="9">
    <location>
        <begin position="28"/>
        <end position="50"/>
    </location>
</feature>
<evidence type="ECO:0000256" key="4">
    <source>
        <dbReference type="ARBA" id="ARBA00022692"/>
    </source>
</evidence>
<keyword evidence="11" id="KW-1185">Reference proteome</keyword>
<dbReference type="PRINTS" id="PR00783">
    <property type="entry name" value="MINTRINSICP"/>
</dbReference>
<keyword evidence="6 9" id="KW-0472">Membrane</keyword>
<feature type="transmembrane region" description="Helical" evidence="9">
    <location>
        <begin position="159"/>
        <end position="176"/>
    </location>
</feature>
<dbReference type="AlphaFoldDB" id="A0A9Q1C9V6"/>
<evidence type="ECO:0000256" key="1">
    <source>
        <dbReference type="ARBA" id="ARBA00004141"/>
    </source>
</evidence>
<dbReference type="GO" id="GO:0016323">
    <property type="term" value="C:basolateral plasma membrane"/>
    <property type="evidence" value="ECO:0007669"/>
    <property type="project" value="TreeGrafter"/>
</dbReference>
<dbReference type="InterPro" id="IPR050363">
    <property type="entry name" value="MIP/Aquaporin"/>
</dbReference>
<name>A0A9Q1C9V6_HOLLE</name>
<evidence type="ECO:0000256" key="6">
    <source>
        <dbReference type="ARBA" id="ARBA00023136"/>
    </source>
</evidence>
<dbReference type="Gene3D" id="1.20.1080.10">
    <property type="entry name" value="Glycerol uptake facilitator protein"/>
    <property type="match status" value="1"/>
</dbReference>
<feature type="transmembrane region" description="Helical" evidence="9">
    <location>
        <begin position="57"/>
        <end position="75"/>
    </location>
</feature>
<dbReference type="SUPFAM" id="SSF81338">
    <property type="entry name" value="Aquaporin-like"/>
    <property type="match status" value="1"/>
</dbReference>
<dbReference type="EMBL" id="JAIZAY010000005">
    <property type="protein sequence ID" value="KAJ8041402.1"/>
    <property type="molecule type" value="Genomic_DNA"/>
</dbReference>
<dbReference type="InterPro" id="IPR000425">
    <property type="entry name" value="MIP"/>
</dbReference>
<proteinExistence type="inferred from homology"/>
<evidence type="ECO:0000256" key="3">
    <source>
        <dbReference type="ARBA" id="ARBA00022448"/>
    </source>
</evidence>
<evidence type="ECO:0000256" key="9">
    <source>
        <dbReference type="SAM" id="Phobius"/>
    </source>
</evidence>
<keyword evidence="4 7" id="KW-0812">Transmembrane</keyword>
<evidence type="ECO:0000313" key="11">
    <source>
        <dbReference type="Proteomes" id="UP001152320"/>
    </source>
</evidence>
<dbReference type="InterPro" id="IPR023271">
    <property type="entry name" value="Aquaporin-like"/>
</dbReference>
<keyword evidence="5 9" id="KW-1133">Transmembrane helix</keyword>
<keyword evidence="3 7" id="KW-0813">Transport</keyword>
<evidence type="ECO:0000256" key="5">
    <source>
        <dbReference type="ARBA" id="ARBA00022989"/>
    </source>
</evidence>
<dbReference type="NCBIfam" id="TIGR00861">
    <property type="entry name" value="MIP"/>
    <property type="match status" value="1"/>
</dbReference>
<comment type="subcellular location">
    <subcellularLocation>
        <location evidence="1">Membrane</location>
        <topology evidence="1">Multi-pass membrane protein</topology>
    </subcellularLocation>
</comment>
<dbReference type="GO" id="GO:0015204">
    <property type="term" value="F:urea transmembrane transporter activity"/>
    <property type="evidence" value="ECO:0007669"/>
    <property type="project" value="TreeGrafter"/>
</dbReference>
<feature type="transmembrane region" description="Helical" evidence="9">
    <location>
        <begin position="241"/>
        <end position="263"/>
    </location>
</feature>
<dbReference type="PROSITE" id="PS00221">
    <property type="entry name" value="MIP"/>
    <property type="match status" value="1"/>
</dbReference>
<reference evidence="10" key="1">
    <citation type="submission" date="2021-10" db="EMBL/GenBank/DDBJ databases">
        <title>Tropical sea cucumber genome reveals ecological adaptation and Cuvierian tubules defense mechanism.</title>
        <authorList>
            <person name="Chen T."/>
        </authorList>
    </citation>
    <scope>NUCLEOTIDE SEQUENCE</scope>
    <source>
        <strain evidence="10">Nanhai2018</strain>
        <tissue evidence="10">Muscle</tissue>
    </source>
</reference>
<dbReference type="GO" id="GO:0015250">
    <property type="term" value="F:water channel activity"/>
    <property type="evidence" value="ECO:0007669"/>
    <property type="project" value="TreeGrafter"/>
</dbReference>
<dbReference type="InterPro" id="IPR022357">
    <property type="entry name" value="MIP_CS"/>
</dbReference>
<comment type="caution">
    <text evidence="10">The sequence shown here is derived from an EMBL/GenBank/DDBJ whole genome shotgun (WGS) entry which is preliminary data.</text>
</comment>
<dbReference type="OrthoDB" id="3222at2759"/>
<dbReference type="PANTHER" id="PTHR43829:SF9">
    <property type="entry name" value="AQUAPORIN-9"/>
    <property type="match status" value="1"/>
</dbReference>
<evidence type="ECO:0000256" key="7">
    <source>
        <dbReference type="RuleBase" id="RU000477"/>
    </source>
</evidence>
<dbReference type="PANTHER" id="PTHR43829">
    <property type="entry name" value="AQUAPORIN OR AQUAGLYCEROPORIN RELATED"/>
    <property type="match status" value="1"/>
</dbReference>
<dbReference type="Proteomes" id="UP001152320">
    <property type="component" value="Chromosome 5"/>
</dbReference>
<sequence length="302" mass="32484">MPSEEIVKKIQNKLGTSNDLVRCLLAEFIGTFVLVAIVDGGVASVITSGLSTLDQNLWLSLSSGLGVAFGIWTAYGVSGGHVNPSVTVGLATTGKFPWRRAPFYFMAQLLGAFVACCVCFLCYFDAINASDEGMREVNSTCGIFTTFPAGPHITLTTGFFEQIVNTGLMLFLIHVIGDSRNAGSPFNLAPLFYGLIVTAIILSYGVNAGSPLNPARDFAGRLMCAIAGYGPGVWAPHGKQWWWIATFGPLIGAAVGSLVYLLLVEIHHPSEDRSPKDGLIELREEHNSIKKEPNQNEDEKVV</sequence>
<dbReference type="GO" id="GO:0015254">
    <property type="term" value="F:glycerol channel activity"/>
    <property type="evidence" value="ECO:0007669"/>
    <property type="project" value="TreeGrafter"/>
</dbReference>
<accession>A0A9Q1C9V6</accession>
<comment type="similarity">
    <text evidence="2 7">Belongs to the MIP/aquaporin (TC 1.A.8) family.</text>
</comment>
<evidence type="ECO:0000256" key="8">
    <source>
        <dbReference type="SAM" id="MobiDB-lite"/>
    </source>
</evidence>
<feature type="transmembrane region" description="Helical" evidence="9">
    <location>
        <begin position="103"/>
        <end position="124"/>
    </location>
</feature>
<evidence type="ECO:0000256" key="2">
    <source>
        <dbReference type="ARBA" id="ARBA00006175"/>
    </source>
</evidence>